<keyword evidence="2" id="KW-0808">Transferase</keyword>
<evidence type="ECO:0000256" key="1">
    <source>
        <dbReference type="SAM" id="Phobius"/>
    </source>
</evidence>
<dbReference type="PANTHER" id="PTHR31061">
    <property type="entry name" value="LD22376P"/>
    <property type="match status" value="1"/>
</dbReference>
<feature type="transmembrane region" description="Helical" evidence="1">
    <location>
        <begin position="164"/>
        <end position="185"/>
    </location>
</feature>
<dbReference type="NCBIfam" id="NF046061">
    <property type="entry name" value="NagX_SO_3504"/>
    <property type="match status" value="1"/>
</dbReference>
<dbReference type="RefSeq" id="WP_246454975.1">
    <property type="nucleotide sequence ID" value="NZ_AP027362.1"/>
</dbReference>
<accession>A0A7X0NI75</accession>
<evidence type="ECO:0000313" key="3">
    <source>
        <dbReference type="Proteomes" id="UP000537141"/>
    </source>
</evidence>
<dbReference type="EMBL" id="JACHHU010000020">
    <property type="protein sequence ID" value="MBB6543874.1"/>
    <property type="molecule type" value="Genomic_DNA"/>
</dbReference>
<gene>
    <name evidence="2" type="ORF">HNQ55_002397</name>
</gene>
<feature type="transmembrane region" description="Helical" evidence="1">
    <location>
        <begin position="70"/>
        <end position="89"/>
    </location>
</feature>
<feature type="transmembrane region" description="Helical" evidence="1">
    <location>
        <begin position="220"/>
        <end position="241"/>
    </location>
</feature>
<feature type="transmembrane region" description="Helical" evidence="1">
    <location>
        <begin position="355"/>
        <end position="373"/>
    </location>
</feature>
<keyword evidence="2" id="KW-0012">Acyltransferase</keyword>
<feature type="transmembrane region" description="Helical" evidence="1">
    <location>
        <begin position="278"/>
        <end position="302"/>
    </location>
</feature>
<feature type="transmembrane region" description="Helical" evidence="1">
    <location>
        <begin position="101"/>
        <end position="119"/>
    </location>
</feature>
<proteinExistence type="predicted"/>
<name>A0A7X0NI75_9GAMM</name>
<keyword evidence="1" id="KW-0812">Transmembrane</keyword>
<feature type="transmembrane region" description="Helical" evidence="1">
    <location>
        <begin position="253"/>
        <end position="272"/>
    </location>
</feature>
<feature type="transmembrane region" description="Helical" evidence="1">
    <location>
        <begin position="37"/>
        <end position="58"/>
    </location>
</feature>
<protein>
    <submittedName>
        <fullName evidence="2">Putative acyltransferase</fullName>
    </submittedName>
</protein>
<sequence>MEDQLNTTKPEQKKKRLLSVDALRGFDMFWILGGEKFFAALFIITGWSFFHIASLQMVHSTWHGFTAYDLIFPLFIFLSGVSLGITGKPLSHYPPEKAKSIVLHGVKRLVILMLLGIIYNHGWGKGIPADIESIRVASVLGRIGISWFVAALLVWFFSERVQWIVALTVLLGYWLLLSSVSIAGLGGGDYSADGAINVWFDQHFLPGAILRDKAFDPEGVLSNLPSIINALFGVFTGRFIIKYSANALKLTSFLILAGISMVILGYVWGIFFPINKTLWTSSFVLVTSGFSILLLTLFYVLIDVVKIRAWATFFAVIGTNSIVVYVGSSVVSWGYISKSFLGGLINIAPPGWSSLIFFGGVVLFQWLVLYWLYCRKIFIKI</sequence>
<reference evidence="2 3" key="1">
    <citation type="submission" date="2020-08" db="EMBL/GenBank/DDBJ databases">
        <title>Genomic Encyclopedia of Type Strains, Phase IV (KMG-IV): sequencing the most valuable type-strain genomes for metagenomic binning, comparative biology and taxonomic classification.</title>
        <authorList>
            <person name="Goeker M."/>
        </authorList>
    </citation>
    <scope>NUCLEOTIDE SEQUENCE [LARGE SCALE GENOMIC DNA]</scope>
    <source>
        <strain evidence="2 3">DSM 26287</strain>
    </source>
</reference>
<feature type="transmembrane region" description="Helical" evidence="1">
    <location>
        <begin position="309"/>
        <end position="335"/>
    </location>
</feature>
<dbReference type="Proteomes" id="UP000537141">
    <property type="component" value="Unassembled WGS sequence"/>
</dbReference>
<organism evidence="2 3">
    <name type="scientific">Thalassotalea piscium</name>
    <dbReference type="NCBI Taxonomy" id="1230533"/>
    <lineage>
        <taxon>Bacteria</taxon>
        <taxon>Pseudomonadati</taxon>
        <taxon>Pseudomonadota</taxon>
        <taxon>Gammaproteobacteria</taxon>
        <taxon>Alteromonadales</taxon>
        <taxon>Colwelliaceae</taxon>
        <taxon>Thalassotalea</taxon>
    </lineage>
</organism>
<dbReference type="GO" id="GO:0016746">
    <property type="term" value="F:acyltransferase activity"/>
    <property type="evidence" value="ECO:0007669"/>
    <property type="project" value="UniProtKB-KW"/>
</dbReference>
<keyword evidence="1" id="KW-1133">Transmembrane helix</keyword>
<feature type="transmembrane region" description="Helical" evidence="1">
    <location>
        <begin position="139"/>
        <end position="157"/>
    </location>
</feature>
<evidence type="ECO:0000313" key="2">
    <source>
        <dbReference type="EMBL" id="MBB6543874.1"/>
    </source>
</evidence>
<comment type="caution">
    <text evidence="2">The sequence shown here is derived from an EMBL/GenBank/DDBJ whole genome shotgun (WGS) entry which is preliminary data.</text>
</comment>
<dbReference type="AlphaFoldDB" id="A0A7X0NI75"/>
<keyword evidence="3" id="KW-1185">Reference proteome</keyword>
<keyword evidence="1" id="KW-0472">Membrane</keyword>
<dbReference type="PANTHER" id="PTHR31061:SF24">
    <property type="entry name" value="LD22376P"/>
    <property type="match status" value="1"/>
</dbReference>